<dbReference type="Proteomes" id="UP000239866">
    <property type="component" value="Unassembled WGS sequence"/>
</dbReference>
<keyword evidence="2" id="KW-1185">Reference proteome</keyword>
<reference evidence="1 2" key="1">
    <citation type="submission" date="2018-03" db="EMBL/GenBank/DDBJ databases">
        <title>Marinobacter brunus sp. nov., a marine bacterium of Gamma-proteobacteria isolated from the surface seawater of the South China Sea.</title>
        <authorList>
            <person name="Cheng H."/>
            <person name="Wu Y.-H."/>
            <person name="Xamxidin M."/>
            <person name="Xu X.-W."/>
        </authorList>
    </citation>
    <scope>NUCLEOTIDE SEQUENCE [LARGE SCALE GENOMIC DNA]</scope>
    <source>
        <strain evidence="1 2">NH169-3</strain>
    </source>
</reference>
<dbReference type="EMBL" id="PXNP01000013">
    <property type="protein sequence ID" value="PSF12358.1"/>
    <property type="molecule type" value="Genomic_DNA"/>
</dbReference>
<sequence>MTATANAETSYQPDNQGPTLLTITQLCQAEPAITKGGIRHLLFTKGHDLPGVYRFGRKLLFDRVEFMEGIKQGHTAQISGRGQA</sequence>
<protein>
    <submittedName>
        <fullName evidence="1">Uncharacterized protein</fullName>
    </submittedName>
</protein>
<dbReference type="OrthoDB" id="6370655at2"/>
<organism evidence="1 2">
    <name type="scientific">Marinobacter fuscus</name>
    <dbReference type="NCBI Taxonomy" id="2109942"/>
    <lineage>
        <taxon>Bacteria</taxon>
        <taxon>Pseudomonadati</taxon>
        <taxon>Pseudomonadota</taxon>
        <taxon>Gammaproteobacteria</taxon>
        <taxon>Pseudomonadales</taxon>
        <taxon>Marinobacteraceae</taxon>
        <taxon>Marinobacter</taxon>
    </lineage>
</organism>
<name>A0A2T1KQQ4_9GAMM</name>
<comment type="caution">
    <text evidence="1">The sequence shown here is derived from an EMBL/GenBank/DDBJ whole genome shotgun (WGS) entry which is preliminary data.</text>
</comment>
<dbReference type="AlphaFoldDB" id="A0A2T1KQQ4"/>
<dbReference type="RefSeq" id="WP_106761314.1">
    <property type="nucleotide sequence ID" value="NZ_PXNP01000013.1"/>
</dbReference>
<proteinExistence type="predicted"/>
<evidence type="ECO:0000313" key="2">
    <source>
        <dbReference type="Proteomes" id="UP000239866"/>
    </source>
</evidence>
<accession>A0A2T1KQQ4</accession>
<gene>
    <name evidence="1" type="ORF">C7H09_03885</name>
</gene>
<evidence type="ECO:0000313" key="1">
    <source>
        <dbReference type="EMBL" id="PSF12358.1"/>
    </source>
</evidence>